<accession>A0ABR1G6Z5</accession>
<feature type="region of interest" description="Disordered" evidence="4">
    <location>
        <begin position="151"/>
        <end position="172"/>
    </location>
</feature>
<sequence>MEATIRGALGALEDVDDDVVEYLSSLLADGGNEADHGEAVREMLDSATDCGEAVADACALELFAALGGAAAADDDGADDVGECTAKLEKTVTMADGLEELKKQAKTFDQLETQELGLKSLRAQRKERQRDERRREEAAALERSVTYELERATAKTLDDDGDDDDDDGGAQGDLPLDCQLRNFDVGNKRGAGDVLTGCYVTLSAGRRYGLLGRNGCGKTTFLEWLAGRPRDGNSKGSKPLVPDRVSLLLVKQEIVGSECSAVETVVRSDARREGLKRAIAELEKPAHAKLASSLDALARCYEQLARRDELRGAPGPRARKVLHGLGFDDAKMDRPTGELSGGWRMRVSLACALFASPSLLLLDEPTNHLDLEATMWLERYLTKEFRGTLVVVSHDRSFLNTIVSDVLAFDKQKIKQYRGDVANFEAVREEDRARQQRQREVQEKKREGLQKYIDEHAKSGENGPKAAAQRKSKMKKMNRLGVEAAGEGKKYKLSYDAPAEEVDDVDEEEAVVLEFPDPGPFDRAIVRCQRASFSYDAPPDAPPPPPGARRHLLADVDLSVDAKSRICLLGRNGSGKSTLIKLLVGDLMPCDGDVTIEPGAKIEFLAQHQLEQLDPFGTPLSELRERYPGDGSNQHELVLRGHLAKFGLGGDRFPHQKIHTLSGGQKCRVCLAAAMYRRPHLLVLDEPTNHLDMETTDALIDAIKTFGGGVVVVSHDAHLCSSVCDQLWVVQDGAVARYGGTFKDYKREVVQGKR</sequence>
<dbReference type="CDD" id="cd03221">
    <property type="entry name" value="ABCF_EF-3"/>
    <property type="match status" value="2"/>
</dbReference>
<dbReference type="InterPro" id="IPR003593">
    <property type="entry name" value="AAA+_ATPase"/>
</dbReference>
<evidence type="ECO:0000256" key="2">
    <source>
        <dbReference type="ARBA" id="ARBA00022741"/>
    </source>
</evidence>
<feature type="compositionally biased region" description="Acidic residues" evidence="4">
    <location>
        <begin position="158"/>
        <end position="167"/>
    </location>
</feature>
<dbReference type="InterPro" id="IPR027417">
    <property type="entry name" value="P-loop_NTPase"/>
</dbReference>
<protein>
    <submittedName>
        <fullName evidence="6">ATPase</fullName>
    </submittedName>
</protein>
<dbReference type="SUPFAM" id="SSF52540">
    <property type="entry name" value="P-loop containing nucleoside triphosphate hydrolases"/>
    <property type="match status" value="2"/>
</dbReference>
<evidence type="ECO:0000313" key="6">
    <source>
        <dbReference type="EMBL" id="KAK7249075.1"/>
    </source>
</evidence>
<dbReference type="PROSITE" id="PS50893">
    <property type="entry name" value="ABC_TRANSPORTER_2"/>
    <property type="match status" value="2"/>
</dbReference>
<dbReference type="InterPro" id="IPR032781">
    <property type="entry name" value="ABC_tran_Xtn"/>
</dbReference>
<comment type="caution">
    <text evidence="6">The sequence shown here is derived from an EMBL/GenBank/DDBJ whole genome shotgun (WGS) entry which is preliminary data.</text>
</comment>
<dbReference type="InterPro" id="IPR050611">
    <property type="entry name" value="ABCF"/>
</dbReference>
<feature type="region of interest" description="Disordered" evidence="4">
    <location>
        <begin position="455"/>
        <end position="474"/>
    </location>
</feature>
<evidence type="ECO:0000313" key="7">
    <source>
        <dbReference type="Proteomes" id="UP001363151"/>
    </source>
</evidence>
<keyword evidence="1" id="KW-0677">Repeat</keyword>
<reference evidence="6 7" key="1">
    <citation type="submission" date="2024-03" db="EMBL/GenBank/DDBJ databases">
        <title>Aureococcus anophagefferens CCMP1851 and Kratosvirus quantuckense: Draft genome of a second virus-susceptible host strain in the model system.</title>
        <authorList>
            <person name="Chase E."/>
            <person name="Truchon A.R."/>
            <person name="Schepens W."/>
            <person name="Wilhelm S.W."/>
        </authorList>
    </citation>
    <scope>NUCLEOTIDE SEQUENCE [LARGE SCALE GENOMIC DNA]</scope>
    <source>
        <strain evidence="6 7">CCMP1851</strain>
    </source>
</reference>
<dbReference type="PANTHER" id="PTHR19211:SF14">
    <property type="entry name" value="ATP-BINDING CASSETTE SUB-FAMILY F MEMBER 1"/>
    <property type="match status" value="1"/>
</dbReference>
<dbReference type="InterPro" id="IPR017871">
    <property type="entry name" value="ABC_transporter-like_CS"/>
</dbReference>
<gene>
    <name evidence="6" type="ORF">SO694_00044231</name>
</gene>
<evidence type="ECO:0000256" key="1">
    <source>
        <dbReference type="ARBA" id="ARBA00022737"/>
    </source>
</evidence>
<organism evidence="6 7">
    <name type="scientific">Aureococcus anophagefferens</name>
    <name type="common">Harmful bloom alga</name>
    <dbReference type="NCBI Taxonomy" id="44056"/>
    <lineage>
        <taxon>Eukaryota</taxon>
        <taxon>Sar</taxon>
        <taxon>Stramenopiles</taxon>
        <taxon>Ochrophyta</taxon>
        <taxon>Pelagophyceae</taxon>
        <taxon>Pelagomonadales</taxon>
        <taxon>Pelagomonadaceae</taxon>
        <taxon>Aureococcus</taxon>
    </lineage>
</organism>
<feature type="domain" description="ABC transporter" evidence="5">
    <location>
        <begin position="525"/>
        <end position="751"/>
    </location>
</feature>
<dbReference type="Gene3D" id="3.40.50.300">
    <property type="entry name" value="P-loop containing nucleotide triphosphate hydrolases"/>
    <property type="match status" value="2"/>
</dbReference>
<dbReference type="EMBL" id="JBBJCI010000083">
    <property type="protein sequence ID" value="KAK7249075.1"/>
    <property type="molecule type" value="Genomic_DNA"/>
</dbReference>
<dbReference type="Pfam" id="PF00005">
    <property type="entry name" value="ABC_tran"/>
    <property type="match status" value="2"/>
</dbReference>
<dbReference type="Proteomes" id="UP001363151">
    <property type="component" value="Unassembled WGS sequence"/>
</dbReference>
<evidence type="ECO:0000256" key="4">
    <source>
        <dbReference type="SAM" id="MobiDB-lite"/>
    </source>
</evidence>
<dbReference type="Pfam" id="PF12848">
    <property type="entry name" value="ABC_tran_Xtn"/>
    <property type="match status" value="1"/>
</dbReference>
<name>A0ABR1G6Z5_AURAN</name>
<dbReference type="InterPro" id="IPR003439">
    <property type="entry name" value="ABC_transporter-like_ATP-bd"/>
</dbReference>
<dbReference type="PANTHER" id="PTHR19211">
    <property type="entry name" value="ATP-BINDING TRANSPORT PROTEIN-RELATED"/>
    <property type="match status" value="1"/>
</dbReference>
<keyword evidence="7" id="KW-1185">Reference proteome</keyword>
<feature type="domain" description="ABC transporter" evidence="5">
    <location>
        <begin position="179"/>
        <end position="435"/>
    </location>
</feature>
<proteinExistence type="predicted"/>
<evidence type="ECO:0000256" key="3">
    <source>
        <dbReference type="ARBA" id="ARBA00022840"/>
    </source>
</evidence>
<dbReference type="SMART" id="SM00382">
    <property type="entry name" value="AAA"/>
    <property type="match status" value="2"/>
</dbReference>
<keyword evidence="2" id="KW-0547">Nucleotide-binding</keyword>
<evidence type="ECO:0000259" key="5">
    <source>
        <dbReference type="PROSITE" id="PS50893"/>
    </source>
</evidence>
<keyword evidence="3" id="KW-0067">ATP-binding</keyword>
<dbReference type="PROSITE" id="PS00211">
    <property type="entry name" value="ABC_TRANSPORTER_1"/>
    <property type="match status" value="1"/>
</dbReference>